<keyword evidence="1" id="KW-0812">Transmembrane</keyword>
<sequence>MVCEEQSRKQRLIFLYLRPSEKILGLIYVSFFSLTLSAHIFLGT</sequence>
<proteinExistence type="predicted"/>
<evidence type="ECO:0000256" key="1">
    <source>
        <dbReference type="SAM" id="Phobius"/>
    </source>
</evidence>
<dbReference type="Proteomes" id="UP000254055">
    <property type="component" value="Unassembled WGS sequence"/>
</dbReference>
<keyword evidence="1" id="KW-0472">Membrane</keyword>
<protein>
    <submittedName>
        <fullName evidence="2">Uncharacterized protein</fullName>
    </submittedName>
</protein>
<dbReference type="EMBL" id="UGRS01000002">
    <property type="protein sequence ID" value="SUA44012.1"/>
    <property type="molecule type" value="Genomic_DNA"/>
</dbReference>
<keyword evidence="1" id="KW-1133">Transmembrane helix</keyword>
<feature type="transmembrane region" description="Helical" evidence="1">
    <location>
        <begin position="23"/>
        <end position="42"/>
    </location>
</feature>
<organism evidence="2 3">
    <name type="scientific">Neisseria zoodegmatis</name>
    <dbReference type="NCBI Taxonomy" id="326523"/>
    <lineage>
        <taxon>Bacteria</taxon>
        <taxon>Pseudomonadati</taxon>
        <taxon>Pseudomonadota</taxon>
        <taxon>Betaproteobacteria</taxon>
        <taxon>Neisseriales</taxon>
        <taxon>Neisseriaceae</taxon>
        <taxon>Neisseria</taxon>
    </lineage>
</organism>
<accession>A0A378WT00</accession>
<gene>
    <name evidence="2" type="ORF">NCTC12229_01495</name>
</gene>
<name>A0A378WT00_9NEIS</name>
<dbReference type="AlphaFoldDB" id="A0A378WT00"/>
<reference evidence="2 3" key="1">
    <citation type="submission" date="2018-06" db="EMBL/GenBank/DDBJ databases">
        <authorList>
            <consortium name="Pathogen Informatics"/>
            <person name="Doyle S."/>
        </authorList>
    </citation>
    <scope>NUCLEOTIDE SEQUENCE [LARGE SCALE GENOMIC DNA]</scope>
    <source>
        <strain evidence="2 3">NCTC12229</strain>
    </source>
</reference>
<evidence type="ECO:0000313" key="3">
    <source>
        <dbReference type="Proteomes" id="UP000254055"/>
    </source>
</evidence>
<evidence type="ECO:0000313" key="2">
    <source>
        <dbReference type="EMBL" id="SUA44012.1"/>
    </source>
</evidence>